<proteinExistence type="predicted"/>
<name>A0ABX0T4W0_9PSEU</name>
<sequence>MRGAVGARRSAWPLPTELKLLLTGGFVFAGWLLFAVLGTPPAAADEGPSEPDSVATGQQPGFLGTVTGILGTLDHTVSRVNDAVGTTLSAVTGTVDTTVPRVTEKADRTTNPISDIVVRTVETVIPTAPQPVEHGQTEAAVHTGTEPVTTAPAPEPIVTEPSVAEPAPPTALSAPVAPAAAPAQSGVHRRPVTVTHEPAPPKHPQDIVDPAHADTTPHAPAPAGPGDPGVAISVSHDSGNGGRDLVAVLGQHAAAVPVQPIEGALTSAFVGTATAAGLPPTSPD</sequence>
<gene>
    <name evidence="2" type="ORF">FHX46_005464</name>
</gene>
<dbReference type="Proteomes" id="UP000754495">
    <property type="component" value="Unassembled WGS sequence"/>
</dbReference>
<feature type="compositionally biased region" description="Low complexity" evidence="1">
    <location>
        <begin position="143"/>
        <end position="161"/>
    </location>
</feature>
<dbReference type="RefSeq" id="WP_243871351.1">
    <property type="nucleotide sequence ID" value="NZ_JAANOU010000001.1"/>
</dbReference>
<dbReference type="EMBL" id="JAANOU010000001">
    <property type="protein sequence ID" value="NIH82934.1"/>
    <property type="molecule type" value="Genomic_DNA"/>
</dbReference>
<comment type="caution">
    <text evidence="2">The sequence shown here is derived from an EMBL/GenBank/DDBJ whole genome shotgun (WGS) entry which is preliminary data.</text>
</comment>
<evidence type="ECO:0008006" key="4">
    <source>
        <dbReference type="Google" id="ProtNLM"/>
    </source>
</evidence>
<feature type="compositionally biased region" description="Low complexity" evidence="1">
    <location>
        <begin position="170"/>
        <end position="183"/>
    </location>
</feature>
<feature type="region of interest" description="Disordered" evidence="1">
    <location>
        <begin position="127"/>
        <end position="238"/>
    </location>
</feature>
<reference evidence="2 3" key="1">
    <citation type="submission" date="2020-03" db="EMBL/GenBank/DDBJ databases">
        <title>Sequencing the genomes of 1000 actinobacteria strains.</title>
        <authorList>
            <person name="Klenk H.-P."/>
        </authorList>
    </citation>
    <scope>NUCLEOTIDE SEQUENCE [LARGE SCALE GENOMIC DNA]</scope>
    <source>
        <strain evidence="2 3">DSM 45668</strain>
    </source>
</reference>
<feature type="compositionally biased region" description="Basic and acidic residues" evidence="1">
    <location>
        <begin position="199"/>
        <end position="212"/>
    </location>
</feature>
<keyword evidence="3" id="KW-1185">Reference proteome</keyword>
<evidence type="ECO:0000313" key="2">
    <source>
        <dbReference type="EMBL" id="NIH82934.1"/>
    </source>
</evidence>
<protein>
    <recommendedName>
        <fullName evidence="4">Secreted protein</fullName>
    </recommendedName>
</protein>
<evidence type="ECO:0000256" key="1">
    <source>
        <dbReference type="SAM" id="MobiDB-lite"/>
    </source>
</evidence>
<evidence type="ECO:0000313" key="3">
    <source>
        <dbReference type="Proteomes" id="UP000754495"/>
    </source>
</evidence>
<organism evidence="2 3">
    <name type="scientific">Amycolatopsis viridis</name>
    <dbReference type="NCBI Taxonomy" id="185678"/>
    <lineage>
        <taxon>Bacteria</taxon>
        <taxon>Bacillati</taxon>
        <taxon>Actinomycetota</taxon>
        <taxon>Actinomycetes</taxon>
        <taxon>Pseudonocardiales</taxon>
        <taxon>Pseudonocardiaceae</taxon>
        <taxon>Amycolatopsis</taxon>
    </lineage>
</organism>
<accession>A0ABX0T4W0</accession>